<dbReference type="GO" id="GO:0046677">
    <property type="term" value="P:response to antibiotic"/>
    <property type="evidence" value="ECO:0007669"/>
    <property type="project" value="UniProtKB-KW"/>
</dbReference>
<feature type="domain" description="N-acetyltransferase" evidence="3">
    <location>
        <begin position="7"/>
        <end position="163"/>
    </location>
</feature>
<name>A0A1G6DJK4_9HYPH</name>
<proteinExistence type="predicted"/>
<dbReference type="PROSITE" id="PS51186">
    <property type="entry name" value="GNAT"/>
    <property type="match status" value="1"/>
</dbReference>
<evidence type="ECO:0000256" key="1">
    <source>
        <dbReference type="ARBA" id="ARBA00004924"/>
    </source>
</evidence>
<keyword evidence="5" id="KW-1185">Reference proteome</keyword>
<gene>
    <name evidence="4" type="ORF">SAMN02982931_03498</name>
</gene>
<dbReference type="SMART" id="SM01006">
    <property type="entry name" value="AlcB"/>
    <property type="match status" value="1"/>
</dbReference>
<dbReference type="EMBL" id="FMXQ01000007">
    <property type="protein sequence ID" value="SDB45333.1"/>
    <property type="molecule type" value="Genomic_DNA"/>
</dbReference>
<evidence type="ECO:0000259" key="3">
    <source>
        <dbReference type="PROSITE" id="PS51186"/>
    </source>
</evidence>
<sequence>MTEMARYRFRAATMADLGLLAGWLKAPHVSRWWNSDAPFDEEKLADSRVSRWIVLLGERPFAYMQDYAVHGWPQHHFDYLPAGSRGIDQYIGEADMIGKGHGTGFIGQRMRDLFGQGIPALATDPHPENKRAIAVYERLGFRIVGQAQETQWGTILPMEIWAASRARD</sequence>
<accession>A0A1G6DJK4</accession>
<dbReference type="InterPro" id="IPR019432">
    <property type="entry name" value="Acyltransferase_MbtK/IucB-like"/>
</dbReference>
<dbReference type="GO" id="GO:0016410">
    <property type="term" value="F:N-acyltransferase activity"/>
    <property type="evidence" value="ECO:0007669"/>
    <property type="project" value="TreeGrafter"/>
</dbReference>
<dbReference type="STRING" id="665467.SAMN02982931_03498"/>
<dbReference type="Gene3D" id="3.40.630.30">
    <property type="match status" value="1"/>
</dbReference>
<dbReference type="Proteomes" id="UP000199071">
    <property type="component" value="Unassembled WGS sequence"/>
</dbReference>
<evidence type="ECO:0000313" key="4">
    <source>
        <dbReference type="EMBL" id="SDB45333.1"/>
    </source>
</evidence>
<evidence type="ECO:0000256" key="2">
    <source>
        <dbReference type="ARBA" id="ARBA00023251"/>
    </source>
</evidence>
<keyword evidence="4" id="KW-0808">Transferase</keyword>
<reference evidence="4 5" key="1">
    <citation type="submission" date="2016-10" db="EMBL/GenBank/DDBJ databases">
        <authorList>
            <person name="de Groot N.N."/>
        </authorList>
    </citation>
    <scope>NUCLEOTIDE SEQUENCE [LARGE SCALE GENOMIC DNA]</scope>
    <source>
        <strain evidence="4 5">ATCC 35022</strain>
    </source>
</reference>
<dbReference type="OrthoDB" id="9814648at2"/>
<dbReference type="PANTHER" id="PTHR31438:SF1">
    <property type="entry name" value="LYSINE N-ACYLTRANSFERASE C17G9.06C-RELATED"/>
    <property type="match status" value="1"/>
</dbReference>
<keyword evidence="2" id="KW-0046">Antibiotic resistance</keyword>
<dbReference type="Pfam" id="PF13523">
    <property type="entry name" value="Acetyltransf_8"/>
    <property type="match status" value="1"/>
</dbReference>
<organism evidence="4 5">
    <name type="scientific">Bauldia litoralis</name>
    <dbReference type="NCBI Taxonomy" id="665467"/>
    <lineage>
        <taxon>Bacteria</taxon>
        <taxon>Pseudomonadati</taxon>
        <taxon>Pseudomonadota</taxon>
        <taxon>Alphaproteobacteria</taxon>
        <taxon>Hyphomicrobiales</taxon>
        <taxon>Kaistiaceae</taxon>
        <taxon>Bauldia</taxon>
    </lineage>
</organism>
<dbReference type="GO" id="GO:0019290">
    <property type="term" value="P:siderophore biosynthetic process"/>
    <property type="evidence" value="ECO:0007669"/>
    <property type="project" value="InterPro"/>
</dbReference>
<comment type="pathway">
    <text evidence="1">Siderophore biosynthesis.</text>
</comment>
<dbReference type="RefSeq" id="WP_090878283.1">
    <property type="nucleotide sequence ID" value="NZ_FMXQ01000007.1"/>
</dbReference>
<dbReference type="SUPFAM" id="SSF55729">
    <property type="entry name" value="Acyl-CoA N-acyltransferases (Nat)"/>
    <property type="match status" value="1"/>
</dbReference>
<dbReference type="InterPro" id="IPR000182">
    <property type="entry name" value="GNAT_dom"/>
</dbReference>
<protein>
    <submittedName>
        <fullName evidence="4">Aminoglycoside 6'-N-acetyltransferase</fullName>
    </submittedName>
</protein>
<dbReference type="AlphaFoldDB" id="A0A1G6DJK4"/>
<evidence type="ECO:0000313" key="5">
    <source>
        <dbReference type="Proteomes" id="UP000199071"/>
    </source>
</evidence>
<dbReference type="InterPro" id="IPR016181">
    <property type="entry name" value="Acyl_CoA_acyltransferase"/>
</dbReference>
<dbReference type="PANTHER" id="PTHR31438">
    <property type="entry name" value="LYSINE N-ACYLTRANSFERASE C17G9.06C-RELATED"/>
    <property type="match status" value="1"/>
</dbReference>